<feature type="chain" id="PRO_5046506180" evidence="9">
    <location>
        <begin position="22"/>
        <end position="449"/>
    </location>
</feature>
<dbReference type="EMBL" id="JAMXLY010000061">
    <property type="protein sequence ID" value="MCO6026467.1"/>
    <property type="molecule type" value="Genomic_DNA"/>
</dbReference>
<dbReference type="PANTHER" id="PTHR30026:SF20">
    <property type="entry name" value="OUTER MEMBRANE PROTEIN TOLC"/>
    <property type="match status" value="1"/>
</dbReference>
<protein>
    <submittedName>
        <fullName evidence="10">TolC family protein</fullName>
    </submittedName>
</protein>
<dbReference type="Proteomes" id="UP001204015">
    <property type="component" value="Unassembled WGS sequence"/>
</dbReference>
<keyword evidence="8" id="KW-0175">Coiled coil</keyword>
<feature type="coiled-coil region" evidence="8">
    <location>
        <begin position="34"/>
        <end position="61"/>
    </location>
</feature>
<evidence type="ECO:0000313" key="11">
    <source>
        <dbReference type="Proteomes" id="UP001204015"/>
    </source>
</evidence>
<dbReference type="Gene3D" id="1.20.1600.10">
    <property type="entry name" value="Outer membrane efflux proteins (OEP)"/>
    <property type="match status" value="1"/>
</dbReference>
<comment type="subcellular location">
    <subcellularLocation>
        <location evidence="1">Cell outer membrane</location>
    </subcellularLocation>
</comment>
<proteinExistence type="inferred from homology"/>
<evidence type="ECO:0000256" key="7">
    <source>
        <dbReference type="ARBA" id="ARBA00023237"/>
    </source>
</evidence>
<comment type="similarity">
    <text evidence="2">Belongs to the outer membrane factor (OMF) (TC 1.B.17) family.</text>
</comment>
<keyword evidence="7" id="KW-0998">Cell outer membrane</keyword>
<dbReference type="RefSeq" id="WP_252761818.1">
    <property type="nucleotide sequence ID" value="NZ_JAMXLY010000061.1"/>
</dbReference>
<sequence>MKRNKLIIGILIGMVTCPAQAQESWTMDDCMQYAVEHSTEMKKQQVEIHRAQDQYKAAAASFLPTLQATVNAQYSWGRNINPEDNTYGNVTTFNNYYELYTTLNVFDGFATLNAFKQARLAKRSSQTALQKASDDKAIEVMQKYVDAAYAKACISLAEEKLDDSRQLLQKTQKMAALGEKSRPDVAQIESQVSEDEYNLTHQQNVYTQAMIALKSSMNFTVKDTLLISTSSEDSQPRIESDDANAIYDSFRKWSPEVLTAEFNADNAKYAYKIQKAKMLPTVTFSGGITTNYYKDLSQKGEYEPFHSQIHNNQGEYVVLTVSFPLFMPSLWHSAREARSDWQKTQITLNETFRKLHDDIAMAVADRDGYLKELLQMRRKVASDSVACLLSRRKYEEGMLSTFDLHTSAQTLLQSRITLLQMQMMYLLKKKLVDYYKGEPLIAAREQKGR</sequence>
<evidence type="ECO:0000256" key="2">
    <source>
        <dbReference type="ARBA" id="ARBA00007613"/>
    </source>
</evidence>
<dbReference type="SUPFAM" id="SSF56954">
    <property type="entry name" value="Outer membrane efflux proteins (OEP)"/>
    <property type="match status" value="1"/>
</dbReference>
<keyword evidence="6" id="KW-0472">Membrane</keyword>
<evidence type="ECO:0000256" key="6">
    <source>
        <dbReference type="ARBA" id="ARBA00023136"/>
    </source>
</evidence>
<keyword evidence="4" id="KW-1134">Transmembrane beta strand</keyword>
<evidence type="ECO:0000256" key="5">
    <source>
        <dbReference type="ARBA" id="ARBA00022692"/>
    </source>
</evidence>
<evidence type="ECO:0000256" key="8">
    <source>
        <dbReference type="SAM" id="Coils"/>
    </source>
</evidence>
<dbReference type="PANTHER" id="PTHR30026">
    <property type="entry name" value="OUTER MEMBRANE PROTEIN TOLC"/>
    <property type="match status" value="1"/>
</dbReference>
<keyword evidence="3" id="KW-0813">Transport</keyword>
<keyword evidence="11" id="KW-1185">Reference proteome</keyword>
<accession>A0ABT1BZG2</accession>
<dbReference type="InterPro" id="IPR003423">
    <property type="entry name" value="OMP_efflux"/>
</dbReference>
<gene>
    <name evidence="10" type="ORF">NG821_11580</name>
</gene>
<name>A0ABT1BZG2_9BACT</name>
<organism evidence="10 11">
    <name type="scientific">Segatella cerevisiae</name>
    <dbReference type="NCBI Taxonomy" id="2053716"/>
    <lineage>
        <taxon>Bacteria</taxon>
        <taxon>Pseudomonadati</taxon>
        <taxon>Bacteroidota</taxon>
        <taxon>Bacteroidia</taxon>
        <taxon>Bacteroidales</taxon>
        <taxon>Prevotellaceae</taxon>
        <taxon>Segatella</taxon>
    </lineage>
</organism>
<keyword evidence="5" id="KW-0812">Transmembrane</keyword>
<keyword evidence="9" id="KW-0732">Signal</keyword>
<feature type="signal peptide" evidence="9">
    <location>
        <begin position="1"/>
        <end position="21"/>
    </location>
</feature>
<dbReference type="Pfam" id="PF02321">
    <property type="entry name" value="OEP"/>
    <property type="match status" value="2"/>
</dbReference>
<evidence type="ECO:0000256" key="1">
    <source>
        <dbReference type="ARBA" id="ARBA00004442"/>
    </source>
</evidence>
<comment type="caution">
    <text evidence="10">The sequence shown here is derived from an EMBL/GenBank/DDBJ whole genome shotgun (WGS) entry which is preliminary data.</text>
</comment>
<evidence type="ECO:0000256" key="3">
    <source>
        <dbReference type="ARBA" id="ARBA00022448"/>
    </source>
</evidence>
<dbReference type="InterPro" id="IPR051906">
    <property type="entry name" value="TolC-like"/>
</dbReference>
<reference evidence="10 11" key="1">
    <citation type="submission" date="2022-06" db="EMBL/GenBank/DDBJ databases">
        <title>A taxonomic note on the genus Prevotella: Description of four novel genera and emended description of the genera Hallella and Xylanibacter.</title>
        <authorList>
            <person name="Hitch T.C.A."/>
        </authorList>
    </citation>
    <scope>NUCLEOTIDE SEQUENCE [LARGE SCALE GENOMIC DNA]</scope>
    <source>
        <strain evidence="10 11">DSM 100619</strain>
    </source>
</reference>
<evidence type="ECO:0000256" key="9">
    <source>
        <dbReference type="SAM" id="SignalP"/>
    </source>
</evidence>
<evidence type="ECO:0000256" key="4">
    <source>
        <dbReference type="ARBA" id="ARBA00022452"/>
    </source>
</evidence>
<evidence type="ECO:0000313" key="10">
    <source>
        <dbReference type="EMBL" id="MCO6026467.1"/>
    </source>
</evidence>